<dbReference type="EMBL" id="JAQQBR010001834">
    <property type="protein sequence ID" value="KAK0161667.1"/>
    <property type="molecule type" value="Genomic_DNA"/>
</dbReference>
<name>A0AA39KGS4_MICHY</name>
<evidence type="ECO:0000256" key="5">
    <source>
        <dbReference type="ARBA" id="ARBA00022729"/>
    </source>
</evidence>
<sequence length="183" mass="19822">MGNSSDLKLKYSEGVSRSKITTCFVTVSSSVQVYRAKFPRVPISAGALQIEASDVADQGHYECVANNTVGTEYSGTIQLYVRVRRLAPSFSIRPPSISEVMLGASLNLTCVAVGSPMPYVKWRKEPATDMTPDDKLPIGKNVLMLTEIKESANYTCIAASDLGIIDTVSMVKVQSLGTNEKLH</sequence>
<evidence type="ECO:0000256" key="11">
    <source>
        <dbReference type="ARBA" id="ARBA00023157"/>
    </source>
</evidence>
<accession>A0AA39KGS4</accession>
<evidence type="ECO:0000256" key="8">
    <source>
        <dbReference type="ARBA" id="ARBA00022912"/>
    </source>
</evidence>
<evidence type="ECO:0000256" key="3">
    <source>
        <dbReference type="ARBA" id="ARBA00013064"/>
    </source>
</evidence>
<organism evidence="17 18">
    <name type="scientific">Microctonus hyperodae</name>
    <name type="common">Parasitoid wasp</name>
    <dbReference type="NCBI Taxonomy" id="165561"/>
    <lineage>
        <taxon>Eukaryota</taxon>
        <taxon>Metazoa</taxon>
        <taxon>Ecdysozoa</taxon>
        <taxon>Arthropoda</taxon>
        <taxon>Hexapoda</taxon>
        <taxon>Insecta</taxon>
        <taxon>Pterygota</taxon>
        <taxon>Neoptera</taxon>
        <taxon>Endopterygota</taxon>
        <taxon>Hymenoptera</taxon>
        <taxon>Apocrita</taxon>
        <taxon>Ichneumonoidea</taxon>
        <taxon>Braconidae</taxon>
        <taxon>Euphorinae</taxon>
        <taxon>Microctonus</taxon>
    </lineage>
</organism>
<evidence type="ECO:0000256" key="2">
    <source>
        <dbReference type="ARBA" id="ARBA00010504"/>
    </source>
</evidence>
<keyword evidence="11" id="KW-1015">Disulfide bond</keyword>
<dbReference type="InterPro" id="IPR036179">
    <property type="entry name" value="Ig-like_dom_sf"/>
</dbReference>
<keyword evidence="14" id="KW-0393">Immunoglobulin domain</keyword>
<dbReference type="InterPro" id="IPR003599">
    <property type="entry name" value="Ig_sub"/>
</dbReference>
<comment type="caution">
    <text evidence="17">The sequence shown here is derived from an EMBL/GenBank/DDBJ whole genome shotgun (WGS) entry which is preliminary data.</text>
</comment>
<dbReference type="SMART" id="SM00408">
    <property type="entry name" value="IGc2"/>
    <property type="match status" value="2"/>
</dbReference>
<evidence type="ECO:0000313" key="18">
    <source>
        <dbReference type="Proteomes" id="UP001168972"/>
    </source>
</evidence>
<comment type="similarity">
    <text evidence="2">Belongs to the protein-tyrosine phosphatase family. Receptor class 2A subfamily.</text>
</comment>
<comment type="catalytic activity">
    <reaction evidence="15">
        <text>O-phospho-L-tyrosyl-[protein] + H2O = L-tyrosyl-[protein] + phosphate</text>
        <dbReference type="Rhea" id="RHEA:10684"/>
        <dbReference type="Rhea" id="RHEA-COMP:10136"/>
        <dbReference type="Rhea" id="RHEA-COMP:20101"/>
        <dbReference type="ChEBI" id="CHEBI:15377"/>
        <dbReference type="ChEBI" id="CHEBI:43474"/>
        <dbReference type="ChEBI" id="CHEBI:46858"/>
        <dbReference type="ChEBI" id="CHEBI:61978"/>
        <dbReference type="EC" id="3.1.3.48"/>
    </reaction>
</comment>
<dbReference type="PROSITE" id="PS50835">
    <property type="entry name" value="IG_LIKE"/>
    <property type="match status" value="1"/>
</dbReference>
<dbReference type="GO" id="GO:0004725">
    <property type="term" value="F:protein tyrosine phosphatase activity"/>
    <property type="evidence" value="ECO:0007669"/>
    <property type="project" value="UniProtKB-EC"/>
</dbReference>
<keyword evidence="9" id="KW-1133">Transmembrane helix</keyword>
<dbReference type="Pfam" id="PF13927">
    <property type="entry name" value="Ig_3"/>
    <property type="match status" value="1"/>
</dbReference>
<evidence type="ECO:0000256" key="1">
    <source>
        <dbReference type="ARBA" id="ARBA00004167"/>
    </source>
</evidence>
<feature type="domain" description="Ig-like" evidence="16">
    <location>
        <begin position="88"/>
        <end position="169"/>
    </location>
</feature>
<comment type="subcellular location">
    <subcellularLocation>
        <location evidence="1">Membrane</location>
        <topology evidence="1">Single-pass membrane protein</topology>
    </subcellularLocation>
</comment>
<reference evidence="17" key="2">
    <citation type="submission" date="2023-03" db="EMBL/GenBank/DDBJ databases">
        <authorList>
            <person name="Inwood S.N."/>
            <person name="Skelly J.G."/>
            <person name="Guhlin J."/>
            <person name="Harrop T.W.R."/>
            <person name="Goldson S.G."/>
            <person name="Dearden P.K."/>
        </authorList>
    </citation>
    <scope>NUCLEOTIDE SEQUENCE</scope>
    <source>
        <strain evidence="17">Lincoln</strain>
        <tissue evidence="17">Whole body</tissue>
    </source>
</reference>
<evidence type="ECO:0000256" key="13">
    <source>
        <dbReference type="ARBA" id="ARBA00023180"/>
    </source>
</evidence>
<dbReference type="SMART" id="SM00409">
    <property type="entry name" value="IG"/>
    <property type="match status" value="2"/>
</dbReference>
<proteinExistence type="inferred from homology"/>
<evidence type="ECO:0000256" key="7">
    <source>
        <dbReference type="ARBA" id="ARBA00022801"/>
    </source>
</evidence>
<dbReference type="PANTHER" id="PTHR10075">
    <property type="entry name" value="BASIGIN RELATED"/>
    <property type="match status" value="1"/>
</dbReference>
<dbReference type="GO" id="GO:0098632">
    <property type="term" value="F:cell-cell adhesion mediator activity"/>
    <property type="evidence" value="ECO:0007669"/>
    <property type="project" value="TreeGrafter"/>
</dbReference>
<keyword evidence="4" id="KW-0812">Transmembrane</keyword>
<dbReference type="SUPFAM" id="SSF48726">
    <property type="entry name" value="Immunoglobulin"/>
    <property type="match status" value="2"/>
</dbReference>
<protein>
    <recommendedName>
        <fullName evidence="3">protein-tyrosine-phosphatase</fullName>
        <ecNumber evidence="3">3.1.3.48</ecNumber>
    </recommendedName>
</protein>
<keyword evidence="5" id="KW-0732">Signal</keyword>
<keyword evidence="10" id="KW-0472">Membrane</keyword>
<keyword evidence="8" id="KW-0904">Protein phosphatase</keyword>
<dbReference type="GO" id="GO:0070593">
    <property type="term" value="P:dendrite self-avoidance"/>
    <property type="evidence" value="ECO:0007669"/>
    <property type="project" value="TreeGrafter"/>
</dbReference>
<dbReference type="PANTHER" id="PTHR10075:SF100">
    <property type="entry name" value="FASCICLIN-2"/>
    <property type="match status" value="1"/>
</dbReference>
<dbReference type="Proteomes" id="UP001168972">
    <property type="component" value="Unassembled WGS sequence"/>
</dbReference>
<reference evidence="17" key="1">
    <citation type="journal article" date="2023" name="bioRxiv">
        <title>Scaffold-level genome assemblies of two parasitoid biocontrol wasps reveal the parthenogenesis mechanism and an associated novel virus.</title>
        <authorList>
            <person name="Inwood S."/>
            <person name="Skelly J."/>
            <person name="Guhlin J."/>
            <person name="Harrop T."/>
            <person name="Goldson S."/>
            <person name="Dearden P."/>
        </authorList>
    </citation>
    <scope>NUCLEOTIDE SEQUENCE</scope>
    <source>
        <strain evidence="17">Lincoln</strain>
        <tissue evidence="17">Whole body</tissue>
    </source>
</reference>
<evidence type="ECO:0000256" key="12">
    <source>
        <dbReference type="ARBA" id="ARBA00023170"/>
    </source>
</evidence>
<dbReference type="Gene3D" id="2.60.40.10">
    <property type="entry name" value="Immunoglobulins"/>
    <property type="match status" value="2"/>
</dbReference>
<evidence type="ECO:0000256" key="6">
    <source>
        <dbReference type="ARBA" id="ARBA00022737"/>
    </source>
</evidence>
<evidence type="ECO:0000256" key="10">
    <source>
        <dbReference type="ARBA" id="ARBA00023136"/>
    </source>
</evidence>
<dbReference type="AlphaFoldDB" id="A0AA39KGS4"/>
<keyword evidence="13" id="KW-0325">Glycoprotein</keyword>
<dbReference type="GO" id="GO:0005886">
    <property type="term" value="C:plasma membrane"/>
    <property type="evidence" value="ECO:0007669"/>
    <property type="project" value="TreeGrafter"/>
</dbReference>
<evidence type="ECO:0000256" key="14">
    <source>
        <dbReference type="ARBA" id="ARBA00023319"/>
    </source>
</evidence>
<evidence type="ECO:0000313" key="17">
    <source>
        <dbReference type="EMBL" id="KAK0161667.1"/>
    </source>
</evidence>
<dbReference type="GO" id="GO:0007411">
    <property type="term" value="P:axon guidance"/>
    <property type="evidence" value="ECO:0007669"/>
    <property type="project" value="TreeGrafter"/>
</dbReference>
<keyword evidence="7" id="KW-0378">Hydrolase</keyword>
<evidence type="ECO:0000256" key="9">
    <source>
        <dbReference type="ARBA" id="ARBA00022989"/>
    </source>
</evidence>
<keyword evidence="6" id="KW-0677">Repeat</keyword>
<gene>
    <name evidence="17" type="ORF">PV327_008086</name>
</gene>
<dbReference type="GO" id="GO:0007156">
    <property type="term" value="P:homophilic cell adhesion via plasma membrane adhesion molecules"/>
    <property type="evidence" value="ECO:0007669"/>
    <property type="project" value="TreeGrafter"/>
</dbReference>
<dbReference type="EC" id="3.1.3.48" evidence="3"/>
<evidence type="ECO:0000259" key="16">
    <source>
        <dbReference type="PROSITE" id="PS50835"/>
    </source>
</evidence>
<dbReference type="GO" id="GO:0030424">
    <property type="term" value="C:axon"/>
    <property type="evidence" value="ECO:0007669"/>
    <property type="project" value="TreeGrafter"/>
</dbReference>
<keyword evidence="12" id="KW-0675">Receptor</keyword>
<dbReference type="InterPro" id="IPR013783">
    <property type="entry name" value="Ig-like_fold"/>
</dbReference>
<evidence type="ECO:0000256" key="15">
    <source>
        <dbReference type="ARBA" id="ARBA00051722"/>
    </source>
</evidence>
<dbReference type="InterPro" id="IPR003598">
    <property type="entry name" value="Ig_sub2"/>
</dbReference>
<keyword evidence="18" id="KW-1185">Reference proteome</keyword>
<dbReference type="FunFam" id="2.60.40.10:FF:000010">
    <property type="entry name" value="receptor-type tyrosine-protein phosphatase delta isoform X1"/>
    <property type="match status" value="1"/>
</dbReference>
<evidence type="ECO:0000256" key="4">
    <source>
        <dbReference type="ARBA" id="ARBA00022692"/>
    </source>
</evidence>
<dbReference type="InterPro" id="IPR007110">
    <property type="entry name" value="Ig-like_dom"/>
</dbReference>